<name>A0A0G4EK30_VITBC</name>
<dbReference type="Proteomes" id="UP000041254">
    <property type="component" value="Unassembled WGS sequence"/>
</dbReference>
<organism evidence="1 2">
    <name type="scientific">Vitrella brassicaformis (strain CCMP3155)</name>
    <dbReference type="NCBI Taxonomy" id="1169540"/>
    <lineage>
        <taxon>Eukaryota</taxon>
        <taxon>Sar</taxon>
        <taxon>Alveolata</taxon>
        <taxon>Colpodellida</taxon>
        <taxon>Vitrellaceae</taxon>
        <taxon>Vitrella</taxon>
    </lineage>
</organism>
<evidence type="ECO:0008006" key="3">
    <source>
        <dbReference type="Google" id="ProtNLM"/>
    </source>
</evidence>
<keyword evidence="2" id="KW-1185">Reference proteome</keyword>
<reference evidence="1 2" key="1">
    <citation type="submission" date="2014-11" db="EMBL/GenBank/DDBJ databases">
        <authorList>
            <person name="Zhu J."/>
            <person name="Qi W."/>
            <person name="Song R."/>
        </authorList>
    </citation>
    <scope>NUCLEOTIDE SEQUENCE [LARGE SCALE GENOMIC DNA]</scope>
</reference>
<evidence type="ECO:0000313" key="1">
    <source>
        <dbReference type="EMBL" id="CEL96903.1"/>
    </source>
</evidence>
<dbReference type="AlphaFoldDB" id="A0A0G4EK30"/>
<proteinExistence type="predicted"/>
<dbReference type="OrthoDB" id="448563at2759"/>
<gene>
    <name evidence="1" type="ORF">Vbra_12106</name>
</gene>
<sequence length="365" mass="40366">MAEEKDADGCASSGIDVVIPAHEKDHATLAAALASVQRHLPEARRIVIVSKEPFDGAAALRLCEWFPEGEFTSYFCQHVTSSNGAFACDGWVLQQLIKLYCFRVIPGLRDHVLVMDADLIWLRHVTFLHSATTNAPASSQPSSVQGCVFSLAEQDVPHVRSRVDLHRYDDFIERFIPNQPIRKRHPRAETAVVHHCLFQRHVVESLLTTVEAAYAEQGSPQRFFEAFLASSVELGGRVSEYELYVSFARQFFSESIKERPLSLYVVQDWSGALGDPPPGVDSIVSHSHLRGLSPHELLNREGILGSASGSRGPDGSDVLRQQQMRGWATRQFARRMASINAADRGDSGGMTLYLSNLLAAVEKAT</sequence>
<dbReference type="VEuPathDB" id="CryptoDB:Vbra_12106"/>
<dbReference type="EMBL" id="CDMY01000248">
    <property type="protein sequence ID" value="CEL96903.1"/>
    <property type="molecule type" value="Genomic_DNA"/>
</dbReference>
<evidence type="ECO:0000313" key="2">
    <source>
        <dbReference type="Proteomes" id="UP000041254"/>
    </source>
</evidence>
<accession>A0A0G4EK30</accession>
<protein>
    <recommendedName>
        <fullName evidence="3">Nucleotide-diphospho-sugar transferase domain-containing protein</fullName>
    </recommendedName>
</protein>
<dbReference type="InParanoid" id="A0A0G4EK30"/>